<comment type="catalytic activity">
    <reaction evidence="3">
        <text>a 1,2-diacyl-sn-glycero-3-phosphate(in) = a 1,2-diacyl-sn-glycero-3-phosphate(out)</text>
        <dbReference type="Rhea" id="RHEA:36435"/>
        <dbReference type="ChEBI" id="CHEBI:58608"/>
    </reaction>
</comment>
<dbReference type="GO" id="GO:0045332">
    <property type="term" value="P:phospholipid translocation"/>
    <property type="evidence" value="ECO:0007669"/>
    <property type="project" value="TreeGrafter"/>
</dbReference>
<dbReference type="PROSITE" id="PS51808">
    <property type="entry name" value="CHCH"/>
    <property type="match status" value="1"/>
</dbReference>
<dbReference type="KEGG" id="ovi:T265_10680"/>
<sequence length="101" mass="11135">MSQSDPAADNTANADHEELVCTKLRSLAPECDSLKTAYDACFQEFFEKFLHGYSVDPCGQKLKAYQKCLRGALSNLGLDMTKIDSTHMNSDAALATILDKR</sequence>
<evidence type="ECO:0000313" key="4">
    <source>
        <dbReference type="EMBL" id="KER20853.1"/>
    </source>
</evidence>
<dbReference type="Proteomes" id="UP000054324">
    <property type="component" value="Unassembled WGS sequence"/>
</dbReference>
<dbReference type="AlphaFoldDB" id="A0A074Z1J7"/>
<dbReference type="EMBL" id="KL597015">
    <property type="protein sequence ID" value="KER20853.1"/>
    <property type="molecule type" value="Genomic_DNA"/>
</dbReference>
<evidence type="ECO:0000256" key="2">
    <source>
        <dbReference type="ARBA" id="ARBA00023157"/>
    </source>
</evidence>
<dbReference type="GeneID" id="20324848"/>
<evidence type="ECO:0000256" key="3">
    <source>
        <dbReference type="ARBA" id="ARBA00023706"/>
    </source>
</evidence>
<dbReference type="RefSeq" id="XP_009175398.1">
    <property type="nucleotide sequence ID" value="XM_009177134.1"/>
</dbReference>
<evidence type="ECO:0000256" key="1">
    <source>
        <dbReference type="ARBA" id="ARBA00006196"/>
    </source>
</evidence>
<comment type="similarity">
    <text evidence="1">Belongs to the TRIAP1/MDM35 family.</text>
</comment>
<dbReference type="GO" id="GO:0005758">
    <property type="term" value="C:mitochondrial intermembrane space"/>
    <property type="evidence" value="ECO:0007669"/>
    <property type="project" value="TreeGrafter"/>
</dbReference>
<protein>
    <submittedName>
        <fullName evidence="4">Uncharacterized protein</fullName>
    </submittedName>
</protein>
<keyword evidence="2" id="KW-1015">Disulfide bond</keyword>
<dbReference type="PANTHER" id="PTHR46403">
    <property type="entry name" value="TP53-REGULATED INHIBITOR OF APOPTOSIS 1"/>
    <property type="match status" value="1"/>
</dbReference>
<dbReference type="InterPro" id="IPR007918">
    <property type="entry name" value="MDM35_apoptosis"/>
</dbReference>
<name>A0A074Z1J7_OPIVI</name>
<keyword evidence="5" id="KW-1185">Reference proteome</keyword>
<gene>
    <name evidence="4" type="ORF">T265_10680</name>
</gene>
<dbReference type="STRING" id="6198.A0A074Z1J7"/>
<dbReference type="GO" id="GO:0005634">
    <property type="term" value="C:nucleus"/>
    <property type="evidence" value="ECO:0007669"/>
    <property type="project" value="TreeGrafter"/>
</dbReference>
<dbReference type="Pfam" id="PF05254">
    <property type="entry name" value="UPF0203"/>
    <property type="match status" value="1"/>
</dbReference>
<dbReference type="OrthoDB" id="19091at2759"/>
<reference evidence="4 5" key="1">
    <citation type="submission" date="2013-11" db="EMBL/GenBank/DDBJ databases">
        <title>Opisthorchis viverrini - life in the bile duct.</title>
        <authorList>
            <person name="Young N.D."/>
            <person name="Nagarajan N."/>
            <person name="Lin S.J."/>
            <person name="Korhonen P.K."/>
            <person name="Jex A.R."/>
            <person name="Hall R.S."/>
            <person name="Safavi-Hemami H."/>
            <person name="Kaewkong W."/>
            <person name="Bertrand D."/>
            <person name="Gao S."/>
            <person name="Seet Q."/>
            <person name="Wongkham S."/>
            <person name="Teh B.T."/>
            <person name="Wongkham C."/>
            <person name="Intapan P.M."/>
            <person name="Maleewong W."/>
            <person name="Yang X."/>
            <person name="Hu M."/>
            <person name="Wang Z."/>
            <person name="Hofmann A."/>
            <person name="Sternberg P.W."/>
            <person name="Tan P."/>
            <person name="Wang J."/>
            <person name="Gasser R.B."/>
        </authorList>
    </citation>
    <scope>NUCLEOTIDE SEQUENCE [LARGE SCALE GENOMIC DNA]</scope>
</reference>
<dbReference type="CTD" id="20324848"/>
<proteinExistence type="inferred from homology"/>
<dbReference type="GO" id="GO:0005829">
    <property type="term" value="C:cytosol"/>
    <property type="evidence" value="ECO:0007669"/>
    <property type="project" value="TreeGrafter"/>
</dbReference>
<organism evidence="4 5">
    <name type="scientific">Opisthorchis viverrini</name>
    <name type="common">Southeast Asian liver fluke</name>
    <dbReference type="NCBI Taxonomy" id="6198"/>
    <lineage>
        <taxon>Eukaryota</taxon>
        <taxon>Metazoa</taxon>
        <taxon>Spiralia</taxon>
        <taxon>Lophotrochozoa</taxon>
        <taxon>Platyhelminthes</taxon>
        <taxon>Trematoda</taxon>
        <taxon>Digenea</taxon>
        <taxon>Opisthorchiida</taxon>
        <taxon>Opisthorchiata</taxon>
        <taxon>Opisthorchiidae</taxon>
        <taxon>Opisthorchis</taxon>
    </lineage>
</organism>
<dbReference type="GO" id="GO:1990050">
    <property type="term" value="F:phosphatidic acid transfer activity"/>
    <property type="evidence" value="ECO:0007669"/>
    <property type="project" value="TreeGrafter"/>
</dbReference>
<accession>A0A074Z1J7</accession>
<evidence type="ECO:0000313" key="5">
    <source>
        <dbReference type="Proteomes" id="UP000054324"/>
    </source>
</evidence>
<dbReference type="PANTHER" id="PTHR46403:SF1">
    <property type="entry name" value="TP53-REGULATED INHIBITOR OF APOPTOSIS 1"/>
    <property type="match status" value="1"/>
</dbReference>